<proteinExistence type="predicted"/>
<dbReference type="GeneID" id="6755596"/>
<gene>
    <name evidence="8" type="ORF">TRIADDRAFT_27581</name>
</gene>
<evidence type="ECO:0000256" key="5">
    <source>
        <dbReference type="SAM" id="MobiDB-lite"/>
    </source>
</evidence>
<dbReference type="GO" id="GO:0016579">
    <property type="term" value="P:protein deubiquitination"/>
    <property type="evidence" value="ECO:0007669"/>
    <property type="project" value="InterPro"/>
</dbReference>
<dbReference type="STRING" id="10228.B3S0Y5"/>
<dbReference type="InterPro" id="IPR028889">
    <property type="entry name" value="USP"/>
</dbReference>
<dbReference type="Pfam" id="PF12030">
    <property type="entry name" value="DUF3517"/>
    <property type="match status" value="1"/>
</dbReference>
<keyword evidence="2" id="KW-0645">Protease</keyword>
<dbReference type="InParanoid" id="B3S0Y5"/>
<accession>B3S0Y5</accession>
<dbReference type="eggNOG" id="KOG1866">
    <property type="taxonomic scope" value="Eukaryota"/>
</dbReference>
<dbReference type="SUPFAM" id="SSF54236">
    <property type="entry name" value="Ubiquitin-like"/>
    <property type="match status" value="1"/>
</dbReference>
<feature type="domain" description="Ubiquitin-like" evidence="6">
    <location>
        <begin position="490"/>
        <end position="562"/>
    </location>
</feature>
<dbReference type="RefSeq" id="XP_002114053.1">
    <property type="nucleotide sequence ID" value="XM_002114017.1"/>
</dbReference>
<keyword evidence="1" id="KW-0597">Phosphoprotein</keyword>
<dbReference type="PROSITE" id="PS50053">
    <property type="entry name" value="UBIQUITIN_2"/>
    <property type="match status" value="1"/>
</dbReference>
<dbReference type="GO" id="GO:0004843">
    <property type="term" value="F:cysteine-type deubiquitinase activity"/>
    <property type="evidence" value="ECO:0000318"/>
    <property type="project" value="GO_Central"/>
</dbReference>
<protein>
    <recommendedName>
        <fullName evidence="10">Ubiquitinyl hydrolase 1</fullName>
    </recommendedName>
</protein>
<evidence type="ECO:0000256" key="2">
    <source>
        <dbReference type="ARBA" id="ARBA00022670"/>
    </source>
</evidence>
<evidence type="ECO:0000259" key="6">
    <source>
        <dbReference type="PROSITE" id="PS50053"/>
    </source>
</evidence>
<dbReference type="PROSITE" id="PS00972">
    <property type="entry name" value="USP_1"/>
    <property type="match status" value="1"/>
</dbReference>
<dbReference type="GO" id="GO:0005829">
    <property type="term" value="C:cytosol"/>
    <property type="evidence" value="ECO:0000318"/>
    <property type="project" value="GO_Central"/>
</dbReference>
<dbReference type="SUPFAM" id="SSF54001">
    <property type="entry name" value="Cysteine proteinases"/>
    <property type="match status" value="1"/>
</dbReference>
<keyword evidence="9" id="KW-1185">Reference proteome</keyword>
<evidence type="ECO:0000259" key="7">
    <source>
        <dbReference type="PROSITE" id="PS50235"/>
    </source>
</evidence>
<dbReference type="EMBL" id="DS985247">
    <property type="protein sequence ID" value="EDV23143.1"/>
    <property type="molecule type" value="Genomic_DNA"/>
</dbReference>
<dbReference type="Gene3D" id="3.10.20.90">
    <property type="entry name" value="Phosphatidylinositol 3-kinase Catalytic Subunit, Chain A, domain 1"/>
    <property type="match status" value="1"/>
</dbReference>
<dbReference type="PANTHER" id="PTHR24006">
    <property type="entry name" value="UBIQUITIN CARBOXYL-TERMINAL HYDROLASE"/>
    <property type="match status" value="1"/>
</dbReference>
<dbReference type="Pfam" id="PF00443">
    <property type="entry name" value="UCH"/>
    <property type="match status" value="1"/>
</dbReference>
<dbReference type="CTD" id="6755596"/>
<evidence type="ECO:0000256" key="1">
    <source>
        <dbReference type="ARBA" id="ARBA00022553"/>
    </source>
</evidence>
<dbReference type="Gene3D" id="3.90.70.10">
    <property type="entry name" value="Cysteine proteinases"/>
    <property type="match status" value="1"/>
</dbReference>
<dbReference type="HOGENOM" id="CLU_000331_1_0_1"/>
<sequence length="2077" mass="235705">MVDKNPISKDRVLEWLKVKEVLSITLAGYLHQHQYCDKLTKILEFFGPNLPLDTLSVIWKAQIGKGSPTVDNIHNCLAAASIRFSSDQLDHLFNLIQQTWRTETNQNREKLLILIGKIGQEARVARIATKVLDLLWSLAHLPTSTADMVTQALKSHMAILSYSYLVKENIKQGYAIKCIDDIKKGVIHDLEKSHDVIKLITISLVKCHRAAVSASGGTGLDENTKIDSRYAYAEYLNSHLDLLSFILNCTNICLHWHRARDIWNCLESDPDACNLDRETCFDWFITHIGDLEDEAKSTIFNHLIQKLSPSKLTVKGFECFKTYFECINQNEHKLKCPVPFVSIVEKIDLTGISYLWQIVLQVSNEEVANEAINYFIQITCTNVSYKLKKDIGGLHKKFIAEFQKRLEDGIAILKQSKVAHAVSLTAAMVTAPAFPESAVKGSKRLSQAKVLSVERLLLLAEKYIVSAEESFPIHKRQFVPHGVSFHDHPMKLHVTCDSHKAEFTVEVFTNETLYSLRSKLASKLNYSIDHIQLIYQERLLNTTKDHKLLQHLGFTNEQHIKVRTYTATAAPPPYSNDDESCLPSVIISSNHDIFQKLYQLTELGEPNITDRMVSLIMLIPTDMSVLKALDSITKKNTSASIKNNNSSGTDKSDAISSSMAQFSNLFKYNASGMSAFRVRYNLEALSGKLMPVKSEERDSKTDIFTENFFNDYGLEMVTNVLKPESLPNDTEHTVRQGCYMLAVRITCFMLTGRIPPAVCTNIDDERGLVLHTDENKTQDTSLNQNEIEAAVAKNIIKVSLETICGPSRIEKFNHDLFKKIGINLIRIVKIVAAVKAKPGHLVLPTTSNLDNTQTEDVSERLQKSILNDFKDAMIAHEALAFLVMCLSQRFDFIKTFLGFADIDNLVLSALLESPNSQKLKHIDKAKLTIYYTYIGKSTEINLLYDALVNAIIKTRVPFWSTNAQLRGSNANLPEHCSQYFALRCKLLYKMSLSTQKRLKVDPKDMLLQETIWLGSTSLTDSTGEGPKRLLTGHLQLTKTLLTCEGLNKQTFGEKLIPNLIDNFLFPASNAMLQYKKNNNSVVESISPICTTSWTLLHTYDVLNVLATESIENLSNIVSRLIEMHHTADPELSKVWNYQPPIAPIADCGLVGLKNAGATCYMNSVIQQLYFQPGIAETVLSVDEETFKDSSDGNILYAMQLLFGHLMESKLQYYTPDHLWKNFKLWGRPINLHEQQDAFEFFVNLVDQMDEQLKQANCNQIFKETFCGNLTNQVVCKDCPHKYERVEQFWTLNLGVKCRTLQESLEQYVKGELLEGDNAYMCEKCQSKRNAIKRLCIKTLPPTLVVQLKRFDYDWEIGRPIKFDDYFEFPWVLNMEPYTLDGIISREKSPHVQEDDANSDTSSTDSNSLPSQRPKNYELAGVVVHSGQANAGHYYSFVKDRRTQIWYKMNDMTVEEFNMSAATLESECFGGSYQPKSNDAYPSYQDIRHANKYWSGYMLFYDAVTDYGNDKLMLSRSLDSRSEGARFTCTLYFRSDSSVPDSPSSLNLANDGFSQLAALVKRGERKGLFMNKMPASIQRIVHEENLHFMRNQSIYNSNYFKFILNLTSCNFSTNNMSSGLVVWSLKLAVNFLVNTYFKVREELRNCQLEWNNCMEKLITACDESCLWFLSYLSDGYGETCLKLLLLECPSDSVRESFAGMLQQAINRFYSCKRLEQAVSNMHSLLHVLARDVPDYYRSCSQYFGLLSAITKMRFAILRQNNLIIRLYLAIFKRISSGRRWSALQSREFSSIHITICNLIINCDVSTQHTIVHSIKLPDINNYPTELQPMSSAVNDIIFGIEGVKYFHEALLACCEVVGITASVTNMLVHCCWCNETFSTIVLAKLLAHLSMAPSNELKNLFTILTRLTLLDDSLKVKRFKTIVDGPENNGLLATIKSNYQTDSRRAYQCIKFLVSMANKDEILRKHLIENTNRWHWAVQWLKKKMSESWTSQSAVSNESSTSKVLQRTISAQDTLAEATALLSQIESSGIAHGAISELDSQDSLQEDSEVDELYNENGEKGGKNEDSADESSRQGYQF</sequence>
<dbReference type="InterPro" id="IPR047061">
    <property type="entry name" value="UBP24_Ubl"/>
</dbReference>
<dbReference type="GO" id="GO:0005634">
    <property type="term" value="C:nucleus"/>
    <property type="evidence" value="ECO:0000318"/>
    <property type="project" value="GO_Central"/>
</dbReference>
<keyword evidence="3" id="KW-0833">Ubl conjugation pathway</keyword>
<dbReference type="FunFam" id="3.90.70.10:FF:000022">
    <property type="entry name" value="Ubiquitin carboxyl-terminal hydrolase 24"/>
    <property type="match status" value="1"/>
</dbReference>
<name>B3S0Y5_TRIAD</name>
<dbReference type="GO" id="GO:0031647">
    <property type="term" value="P:regulation of protein stability"/>
    <property type="evidence" value="ECO:0000318"/>
    <property type="project" value="GO_Central"/>
</dbReference>
<feature type="region of interest" description="Disordered" evidence="5">
    <location>
        <begin position="2035"/>
        <end position="2077"/>
    </location>
</feature>
<dbReference type="PROSITE" id="PS50235">
    <property type="entry name" value="USP_3"/>
    <property type="match status" value="1"/>
</dbReference>
<feature type="domain" description="USP" evidence="7">
    <location>
        <begin position="1150"/>
        <end position="1475"/>
    </location>
</feature>
<dbReference type="GO" id="GO:0006508">
    <property type="term" value="P:proteolysis"/>
    <property type="evidence" value="ECO:0007669"/>
    <property type="project" value="UniProtKB-KW"/>
</dbReference>
<dbReference type="Proteomes" id="UP000009022">
    <property type="component" value="Unassembled WGS sequence"/>
</dbReference>
<dbReference type="FunCoup" id="B3S0Y5">
    <property type="interactions" value="1671"/>
</dbReference>
<dbReference type="InterPro" id="IPR050164">
    <property type="entry name" value="Peptidase_C19"/>
</dbReference>
<dbReference type="OrthoDB" id="289038at2759"/>
<evidence type="ECO:0000256" key="3">
    <source>
        <dbReference type="ARBA" id="ARBA00022786"/>
    </source>
</evidence>
<dbReference type="InterPro" id="IPR000626">
    <property type="entry name" value="Ubiquitin-like_dom"/>
</dbReference>
<dbReference type="Pfam" id="PF25010">
    <property type="entry name" value="ARM_UBP24_USP9X-Y"/>
    <property type="match status" value="1"/>
</dbReference>
<dbReference type="PhylomeDB" id="B3S0Y5"/>
<dbReference type="KEGG" id="tad:TRIADDRAFT_27581"/>
<dbReference type="PANTHER" id="PTHR24006:SF943">
    <property type="entry name" value="UBIQUITIN CARBOXYL-TERMINAL HYDROLASE PUF"/>
    <property type="match status" value="1"/>
</dbReference>
<dbReference type="PROSITE" id="PS00973">
    <property type="entry name" value="USP_2"/>
    <property type="match status" value="1"/>
</dbReference>
<dbReference type="CDD" id="cd02659">
    <property type="entry name" value="peptidase_C19C"/>
    <property type="match status" value="1"/>
</dbReference>
<dbReference type="InterPro" id="IPR001394">
    <property type="entry name" value="Peptidase_C19_UCH"/>
</dbReference>
<evidence type="ECO:0008006" key="10">
    <source>
        <dbReference type="Google" id="ProtNLM"/>
    </source>
</evidence>
<reference evidence="8 9" key="1">
    <citation type="journal article" date="2008" name="Nature">
        <title>The Trichoplax genome and the nature of placozoans.</title>
        <authorList>
            <person name="Srivastava M."/>
            <person name="Begovic E."/>
            <person name="Chapman J."/>
            <person name="Putnam N.H."/>
            <person name="Hellsten U."/>
            <person name="Kawashima T."/>
            <person name="Kuo A."/>
            <person name="Mitros T."/>
            <person name="Salamov A."/>
            <person name="Carpenter M.L."/>
            <person name="Signorovitch A.Y."/>
            <person name="Moreno M.A."/>
            <person name="Kamm K."/>
            <person name="Grimwood J."/>
            <person name="Schmutz J."/>
            <person name="Shapiro H."/>
            <person name="Grigoriev I.V."/>
            <person name="Buss L.W."/>
            <person name="Schierwater B."/>
            <person name="Dellaporta S.L."/>
            <person name="Rokhsar D.S."/>
        </authorList>
    </citation>
    <scope>NUCLEOTIDE SEQUENCE [LARGE SCALE GENOMIC DNA]</scope>
    <source>
        <strain evidence="8 9">Grell-BS-1999</strain>
    </source>
</reference>
<dbReference type="InterPro" id="IPR038765">
    <property type="entry name" value="Papain-like_cys_pep_sf"/>
</dbReference>
<evidence type="ECO:0000313" key="9">
    <source>
        <dbReference type="Proteomes" id="UP000009022"/>
    </source>
</evidence>
<feature type="compositionally biased region" description="Acidic residues" evidence="5">
    <location>
        <begin position="2043"/>
        <end position="2053"/>
    </location>
</feature>
<organism evidence="8 9">
    <name type="scientific">Trichoplax adhaerens</name>
    <name type="common">Trichoplax reptans</name>
    <dbReference type="NCBI Taxonomy" id="10228"/>
    <lineage>
        <taxon>Eukaryota</taxon>
        <taxon>Metazoa</taxon>
        <taxon>Placozoa</taxon>
        <taxon>Uniplacotomia</taxon>
        <taxon>Trichoplacea</taxon>
        <taxon>Trichoplacidae</taxon>
        <taxon>Trichoplax</taxon>
    </lineage>
</organism>
<dbReference type="OMA" id="LCCPVDN"/>
<evidence type="ECO:0000256" key="4">
    <source>
        <dbReference type="ARBA" id="ARBA00022801"/>
    </source>
</evidence>
<evidence type="ECO:0000313" key="8">
    <source>
        <dbReference type="EMBL" id="EDV23143.1"/>
    </source>
</evidence>
<dbReference type="CDD" id="cd17065">
    <property type="entry name" value="Ubl_UBP24"/>
    <property type="match status" value="1"/>
</dbReference>
<dbReference type="InterPro" id="IPR055176">
    <property type="entry name" value="UBP24/USP9X/USP9Y_UBL"/>
</dbReference>
<dbReference type="InterPro" id="IPR018200">
    <property type="entry name" value="USP_CS"/>
</dbReference>
<feature type="compositionally biased region" description="Basic and acidic residues" evidence="5">
    <location>
        <begin position="2056"/>
        <end position="2071"/>
    </location>
</feature>
<dbReference type="InterPro" id="IPR029071">
    <property type="entry name" value="Ubiquitin-like_domsf"/>
</dbReference>
<dbReference type="Pfam" id="PF22900">
    <property type="entry name" value="UCH_UBL1"/>
    <property type="match status" value="1"/>
</dbReference>
<feature type="compositionally biased region" description="Low complexity" evidence="5">
    <location>
        <begin position="1398"/>
        <end position="1407"/>
    </location>
</feature>
<dbReference type="InterPro" id="IPR021905">
    <property type="entry name" value="DUF3517"/>
</dbReference>
<feature type="region of interest" description="Disordered" evidence="5">
    <location>
        <begin position="1388"/>
        <end position="1412"/>
    </location>
</feature>
<keyword evidence="4" id="KW-0378">Hydrolase</keyword>
<dbReference type="InterPro" id="IPR056850">
    <property type="entry name" value="ARM_UBP34_24_USP9X_Y"/>
</dbReference>